<name>A0A0C9U8V9_PAXIN</name>
<reference evidence="4" key="2">
    <citation type="submission" date="2015-01" db="EMBL/GenBank/DDBJ databases">
        <title>Evolutionary Origins and Diversification of the Mycorrhizal Mutualists.</title>
        <authorList>
            <consortium name="DOE Joint Genome Institute"/>
            <consortium name="Mycorrhizal Genomics Consortium"/>
            <person name="Kohler A."/>
            <person name="Kuo A."/>
            <person name="Nagy L.G."/>
            <person name="Floudas D."/>
            <person name="Copeland A."/>
            <person name="Barry K.W."/>
            <person name="Cichocki N."/>
            <person name="Veneault-Fourrey C."/>
            <person name="LaButti K."/>
            <person name="Lindquist E.A."/>
            <person name="Lipzen A."/>
            <person name="Lundell T."/>
            <person name="Morin E."/>
            <person name="Murat C."/>
            <person name="Riley R."/>
            <person name="Ohm R."/>
            <person name="Sun H."/>
            <person name="Tunlid A."/>
            <person name="Henrissat B."/>
            <person name="Grigoriev I.V."/>
            <person name="Hibbett D.S."/>
            <person name="Martin F."/>
        </authorList>
    </citation>
    <scope>NUCLEOTIDE SEQUENCE [LARGE SCALE GENOMIC DNA]</scope>
    <source>
        <strain evidence="4">ATCC 200175</strain>
    </source>
</reference>
<evidence type="ECO:0000259" key="2">
    <source>
        <dbReference type="PROSITE" id="PS50213"/>
    </source>
</evidence>
<dbReference type="InterPro" id="IPR000782">
    <property type="entry name" value="FAS1_domain"/>
</dbReference>
<feature type="signal peptide" evidence="1">
    <location>
        <begin position="1"/>
        <end position="19"/>
    </location>
</feature>
<dbReference type="HOGENOM" id="CLU_1750277_0_0_1"/>
<dbReference type="AlphaFoldDB" id="A0A0C9U8V9"/>
<dbReference type="OrthoDB" id="286301at2759"/>
<dbReference type="PROSITE" id="PS50213">
    <property type="entry name" value="FAS1"/>
    <property type="match status" value="1"/>
</dbReference>
<evidence type="ECO:0000313" key="3">
    <source>
        <dbReference type="EMBL" id="KIJ15822.1"/>
    </source>
</evidence>
<dbReference type="SUPFAM" id="SSF82153">
    <property type="entry name" value="FAS1 domain"/>
    <property type="match status" value="1"/>
</dbReference>
<keyword evidence="1" id="KW-0732">Signal</keyword>
<dbReference type="Pfam" id="PF02469">
    <property type="entry name" value="Fasciclin"/>
    <property type="match status" value="1"/>
</dbReference>
<accession>A0A0C9U8V9</accession>
<reference evidence="3 4" key="1">
    <citation type="submission" date="2014-06" db="EMBL/GenBank/DDBJ databases">
        <authorList>
            <consortium name="DOE Joint Genome Institute"/>
            <person name="Kuo A."/>
            <person name="Kohler A."/>
            <person name="Nagy L.G."/>
            <person name="Floudas D."/>
            <person name="Copeland A."/>
            <person name="Barry K.W."/>
            <person name="Cichocki N."/>
            <person name="Veneault-Fourrey C."/>
            <person name="LaButti K."/>
            <person name="Lindquist E.A."/>
            <person name="Lipzen A."/>
            <person name="Lundell T."/>
            <person name="Morin E."/>
            <person name="Murat C."/>
            <person name="Sun H."/>
            <person name="Tunlid A."/>
            <person name="Henrissat B."/>
            <person name="Grigoriev I.V."/>
            <person name="Hibbett D.S."/>
            <person name="Martin F."/>
            <person name="Nordberg H.P."/>
            <person name="Cantor M.N."/>
            <person name="Hua S.X."/>
        </authorList>
    </citation>
    <scope>NUCLEOTIDE SEQUENCE [LARGE SCALE GENOMIC DNA]</scope>
    <source>
        <strain evidence="3 4">ATCC 200175</strain>
    </source>
</reference>
<dbReference type="Proteomes" id="UP000053647">
    <property type="component" value="Unassembled WGS sequence"/>
</dbReference>
<sequence>MFLFVPAFAVVALAPIVLGQSYLDGLIQALNTSGLTQLASIATSLNGTAVGQGLLSQLPKGNKTIFAPTNEALSAVDPATASNNTLLADIISYHVVSGEFINETQTYPNVTIGRTFLNDSALVMLEGGKSQVLAWSKTENGSTIVLNQG</sequence>
<gene>
    <name evidence="3" type="ORF">PAXINDRAFT_76408</name>
</gene>
<feature type="domain" description="FAS1" evidence="2">
    <location>
        <begin position="19"/>
        <end position="149"/>
    </location>
</feature>
<dbReference type="Gene3D" id="2.30.180.10">
    <property type="entry name" value="FAS1 domain"/>
    <property type="match status" value="1"/>
</dbReference>
<evidence type="ECO:0000256" key="1">
    <source>
        <dbReference type="SAM" id="SignalP"/>
    </source>
</evidence>
<dbReference type="InterPro" id="IPR036378">
    <property type="entry name" value="FAS1_dom_sf"/>
</dbReference>
<dbReference type="EMBL" id="KN819335">
    <property type="protein sequence ID" value="KIJ15822.1"/>
    <property type="molecule type" value="Genomic_DNA"/>
</dbReference>
<keyword evidence="4" id="KW-1185">Reference proteome</keyword>
<proteinExistence type="predicted"/>
<feature type="chain" id="PRO_5002204640" description="FAS1 domain-containing protein" evidence="1">
    <location>
        <begin position="20"/>
        <end position="149"/>
    </location>
</feature>
<protein>
    <recommendedName>
        <fullName evidence="2">FAS1 domain-containing protein</fullName>
    </recommendedName>
</protein>
<organism evidence="3 4">
    <name type="scientific">Paxillus involutus ATCC 200175</name>
    <dbReference type="NCBI Taxonomy" id="664439"/>
    <lineage>
        <taxon>Eukaryota</taxon>
        <taxon>Fungi</taxon>
        <taxon>Dikarya</taxon>
        <taxon>Basidiomycota</taxon>
        <taxon>Agaricomycotina</taxon>
        <taxon>Agaricomycetes</taxon>
        <taxon>Agaricomycetidae</taxon>
        <taxon>Boletales</taxon>
        <taxon>Paxilineae</taxon>
        <taxon>Paxillaceae</taxon>
        <taxon>Paxillus</taxon>
    </lineage>
</organism>
<evidence type="ECO:0000313" key="4">
    <source>
        <dbReference type="Proteomes" id="UP000053647"/>
    </source>
</evidence>